<dbReference type="InterPro" id="IPR048496">
    <property type="entry name" value="DUF1846_N"/>
</dbReference>
<dbReference type="AlphaFoldDB" id="A0A1I0WFB2"/>
<feature type="domain" description="DUF1846" evidence="3">
    <location>
        <begin position="339"/>
        <end position="500"/>
    </location>
</feature>
<protein>
    <recommendedName>
        <fullName evidence="1">UPF0371 protein SAMN04488528_100522</fullName>
    </recommendedName>
</protein>
<dbReference type="Gene3D" id="3.40.140.40">
    <property type="entry name" value="Domain of unknown function (DUF1846), C-terminal subdomain"/>
    <property type="match status" value="1"/>
</dbReference>
<dbReference type="HAMAP" id="MF_01567">
    <property type="entry name" value="UPF0371"/>
    <property type="match status" value="1"/>
</dbReference>
<dbReference type="Proteomes" id="UP000198619">
    <property type="component" value="Unassembled WGS sequence"/>
</dbReference>
<evidence type="ECO:0000259" key="2">
    <source>
        <dbReference type="Pfam" id="PF08903"/>
    </source>
</evidence>
<dbReference type="PIRSF" id="PIRSF033132">
    <property type="entry name" value="DUF1846"/>
    <property type="match status" value="1"/>
</dbReference>
<gene>
    <name evidence="4" type="ORF">SAMN04488528_100522</name>
</gene>
<reference evidence="4 5" key="1">
    <citation type="submission" date="2016-10" db="EMBL/GenBank/DDBJ databases">
        <authorList>
            <person name="de Groot N.N."/>
        </authorList>
    </citation>
    <scope>NUCLEOTIDE SEQUENCE [LARGE SCALE GENOMIC DNA]</scope>
    <source>
        <strain evidence="4 5">DSM 12271</strain>
    </source>
</reference>
<dbReference type="OrthoDB" id="9803572at2"/>
<evidence type="ECO:0000259" key="3">
    <source>
        <dbReference type="Pfam" id="PF20921"/>
    </source>
</evidence>
<organism evidence="4 5">
    <name type="scientific">Clostridium frigidicarnis</name>
    <dbReference type="NCBI Taxonomy" id="84698"/>
    <lineage>
        <taxon>Bacteria</taxon>
        <taxon>Bacillati</taxon>
        <taxon>Bacillota</taxon>
        <taxon>Clostridia</taxon>
        <taxon>Eubacteriales</taxon>
        <taxon>Clostridiaceae</taxon>
        <taxon>Clostridium</taxon>
    </lineage>
</organism>
<dbReference type="InterPro" id="IPR014999">
    <property type="entry name" value="DUF1846"/>
</dbReference>
<feature type="domain" description="DUF1846" evidence="2">
    <location>
        <begin position="3"/>
        <end position="334"/>
    </location>
</feature>
<comment type="similarity">
    <text evidence="1">Belongs to the UPF0371 family.</text>
</comment>
<dbReference type="Gene3D" id="3.10.630.10">
    <property type="entry name" value="dip2346 domain like"/>
    <property type="match status" value="1"/>
</dbReference>
<name>A0A1I0WFB2_9CLOT</name>
<proteinExistence type="inferred from homology"/>
<evidence type="ECO:0000313" key="5">
    <source>
        <dbReference type="Proteomes" id="UP000198619"/>
    </source>
</evidence>
<dbReference type="Pfam" id="PF20921">
    <property type="entry name" value="DUF1846_C"/>
    <property type="match status" value="1"/>
</dbReference>
<dbReference type="InterPro" id="IPR048441">
    <property type="entry name" value="DUF1846_C"/>
</dbReference>
<evidence type="ECO:0000256" key="1">
    <source>
        <dbReference type="HAMAP-Rule" id="MF_01567"/>
    </source>
</evidence>
<dbReference type="Pfam" id="PF08903">
    <property type="entry name" value="DUF1846"/>
    <property type="match status" value="1"/>
</dbReference>
<keyword evidence="5" id="KW-1185">Reference proteome</keyword>
<evidence type="ECO:0000313" key="4">
    <source>
        <dbReference type="EMBL" id="SFA86928.1"/>
    </source>
</evidence>
<dbReference type="NCBIfam" id="NF010184">
    <property type="entry name" value="PRK13663.1"/>
    <property type="match status" value="1"/>
</dbReference>
<dbReference type="STRING" id="84698.SAMN04488528_100522"/>
<accession>A0A1I0WFB2</accession>
<dbReference type="Gene3D" id="1.20.1570.10">
    <property type="entry name" value="dip2346 domain like"/>
    <property type="match status" value="1"/>
</dbReference>
<dbReference type="EMBL" id="FOKI01000005">
    <property type="protein sequence ID" value="SFA86928.1"/>
    <property type="molecule type" value="Genomic_DNA"/>
</dbReference>
<dbReference type="RefSeq" id="WP_090039070.1">
    <property type="nucleotide sequence ID" value="NZ_FOKI01000005.1"/>
</dbReference>
<sequence length="502" mass="56664">MKIGFDHEKYLEEQSKYILERVNNYDKLYLEFGGKLLFDLHAKRVLPGFDENAKIKLLHKLREKVEIIICVYAGDIERNKIRGDFGITYDVDVLRLIDDLRCYDLEVNSVVITRYSGQPATTVFINKLERRGIKVYKHEATKGYPTDVDTIVSDEGYGKNPYIETTKPIVVVTAPGPGSGKLATCLSQLYHENKQGKVAGYSKFETFPVWNVPLKHPLNIAYEAATVDLKDVNMIDSFHMDAYNKVSVNYNRDIETFPVLKRIIEKITGEEAVYKSPTDMGVNRVGFGIVDDEVVKEASRQEIIRRYFKTGCEYKKGYVDKETFQRSKLIMEELNLKQEDRKVVVPAREYSAQLKQKAEAKNEICPSVALELEDGTIMLGKSSAVMDATAAVILNAVKHFANIDDEIHLISPVILEPIINLKSKTLSSKNTALSCEEVLIALSICAATNPTAQVALEKLQMLKGCQAHSTTIILGNDEQTFRKLGIDITCDAEYPSENLYYN</sequence>